<keyword evidence="1" id="KW-0175">Coiled coil</keyword>
<dbReference type="Proteomes" id="UP001218218">
    <property type="component" value="Unassembled WGS sequence"/>
</dbReference>
<proteinExistence type="predicted"/>
<organism evidence="3 4">
    <name type="scientific">Mycena albidolilacea</name>
    <dbReference type="NCBI Taxonomy" id="1033008"/>
    <lineage>
        <taxon>Eukaryota</taxon>
        <taxon>Fungi</taxon>
        <taxon>Dikarya</taxon>
        <taxon>Basidiomycota</taxon>
        <taxon>Agaricomycotina</taxon>
        <taxon>Agaricomycetes</taxon>
        <taxon>Agaricomycetidae</taxon>
        <taxon>Agaricales</taxon>
        <taxon>Marasmiineae</taxon>
        <taxon>Mycenaceae</taxon>
        <taxon>Mycena</taxon>
    </lineage>
</organism>
<feature type="coiled-coil region" evidence="1">
    <location>
        <begin position="24"/>
        <end position="61"/>
    </location>
</feature>
<dbReference type="EMBL" id="JARIHO010000001">
    <property type="protein sequence ID" value="KAJ7367908.1"/>
    <property type="molecule type" value="Genomic_DNA"/>
</dbReference>
<evidence type="ECO:0000256" key="1">
    <source>
        <dbReference type="SAM" id="Coils"/>
    </source>
</evidence>
<reference evidence="3" key="1">
    <citation type="submission" date="2023-03" db="EMBL/GenBank/DDBJ databases">
        <title>Massive genome expansion in bonnet fungi (Mycena s.s.) driven by repeated elements and novel gene families across ecological guilds.</title>
        <authorList>
            <consortium name="Lawrence Berkeley National Laboratory"/>
            <person name="Harder C.B."/>
            <person name="Miyauchi S."/>
            <person name="Viragh M."/>
            <person name="Kuo A."/>
            <person name="Thoen E."/>
            <person name="Andreopoulos B."/>
            <person name="Lu D."/>
            <person name="Skrede I."/>
            <person name="Drula E."/>
            <person name="Henrissat B."/>
            <person name="Morin E."/>
            <person name="Kohler A."/>
            <person name="Barry K."/>
            <person name="LaButti K."/>
            <person name="Morin E."/>
            <person name="Salamov A."/>
            <person name="Lipzen A."/>
            <person name="Mereny Z."/>
            <person name="Hegedus B."/>
            <person name="Baldrian P."/>
            <person name="Stursova M."/>
            <person name="Weitz H."/>
            <person name="Taylor A."/>
            <person name="Grigoriev I.V."/>
            <person name="Nagy L.G."/>
            <person name="Martin F."/>
            <person name="Kauserud H."/>
        </authorList>
    </citation>
    <scope>NUCLEOTIDE SEQUENCE</scope>
    <source>
        <strain evidence="3">CBHHK002</strain>
    </source>
</reference>
<comment type="caution">
    <text evidence="3">The sequence shown here is derived from an EMBL/GenBank/DDBJ whole genome shotgun (WGS) entry which is preliminary data.</text>
</comment>
<feature type="compositionally biased region" description="Polar residues" evidence="2">
    <location>
        <begin position="133"/>
        <end position="155"/>
    </location>
</feature>
<gene>
    <name evidence="3" type="ORF">DFH08DRAFT_829736</name>
</gene>
<evidence type="ECO:0000256" key="2">
    <source>
        <dbReference type="SAM" id="MobiDB-lite"/>
    </source>
</evidence>
<feature type="region of interest" description="Disordered" evidence="2">
    <location>
        <begin position="128"/>
        <end position="155"/>
    </location>
</feature>
<protein>
    <submittedName>
        <fullName evidence="3">Uncharacterized protein</fullName>
    </submittedName>
</protein>
<dbReference type="AlphaFoldDB" id="A0AAD7AU10"/>
<evidence type="ECO:0000313" key="4">
    <source>
        <dbReference type="Proteomes" id="UP001218218"/>
    </source>
</evidence>
<sequence>MSTLSVPSSPAAIKKLEKQFGKEAKRENCEVKEALKAVQSIEKQKAKAQKAATKADQAIEKLTKIETVTQKALNKATHHHDAVVVDLRSAERDAEVKHQEDERLTADLEAKKAHAAEVLQAQLAHAEERKTKISQLREQAGISTPESRLSDASAQ</sequence>
<keyword evidence="4" id="KW-1185">Reference proteome</keyword>
<evidence type="ECO:0000313" key="3">
    <source>
        <dbReference type="EMBL" id="KAJ7367908.1"/>
    </source>
</evidence>
<accession>A0AAD7AU10</accession>
<name>A0AAD7AU10_9AGAR</name>